<evidence type="ECO:0000313" key="1">
    <source>
        <dbReference type="EMBL" id="KAI3778464.1"/>
    </source>
</evidence>
<reference evidence="2" key="1">
    <citation type="journal article" date="2022" name="Mol. Ecol. Resour.">
        <title>The genomes of chicory, endive, great burdock and yacon provide insights into Asteraceae palaeo-polyploidization history and plant inulin production.</title>
        <authorList>
            <person name="Fan W."/>
            <person name="Wang S."/>
            <person name="Wang H."/>
            <person name="Wang A."/>
            <person name="Jiang F."/>
            <person name="Liu H."/>
            <person name="Zhao H."/>
            <person name="Xu D."/>
            <person name="Zhang Y."/>
        </authorList>
    </citation>
    <scope>NUCLEOTIDE SEQUENCE [LARGE SCALE GENOMIC DNA]</scope>
    <source>
        <strain evidence="2">cv. Punajuju</strain>
    </source>
</reference>
<sequence>MAFLEILVILIFLFFLVFHYKPHSLKSFIDGIWHPLGMLPEVLTNVQRIHDYLAAKLDRSSGTFLLKGPWFSNMDMLFTTDPLDIQHLLSKNFASYPKGQKFREILDFFGDGVLNVDGYLWEIHRKTIMSFLRQPNFQSVFEAIIWNKVERGLLPVLESISKTGMEIDLQDIFQRFTFDTTSNLLLDYDPQSLSVDFPCLPCEKSMSNIEEGILYRHLVPPTYLKLQRLLKIGNEKKLSEDYTVVDHFVQKCLARIQNESSEHVKEKLGFVTSLIKEFKNESGSLGELNKFLRDAIVNLMVAGKDSNSTTLSWFFYLIAKNPIVEDKIREEIHTFLDVKVDDKKLNSKELGKLDYLHGALCEALRLYPPVPFNHKTPLHAEILPSGSQISKNTEIILYFYGMGRMEKIWGEDCMEFKPERWILKQGGIKHEPSYKFPAFNSGPRTCLGKDISFTQLKIVASTIIYHYHIELMEGHPVFPKASMVLQMKHGLKVRLKKISELNI</sequence>
<organism evidence="1 2">
    <name type="scientific">Cichorium intybus</name>
    <name type="common">Chicory</name>
    <dbReference type="NCBI Taxonomy" id="13427"/>
    <lineage>
        <taxon>Eukaryota</taxon>
        <taxon>Viridiplantae</taxon>
        <taxon>Streptophyta</taxon>
        <taxon>Embryophyta</taxon>
        <taxon>Tracheophyta</taxon>
        <taxon>Spermatophyta</taxon>
        <taxon>Magnoliopsida</taxon>
        <taxon>eudicotyledons</taxon>
        <taxon>Gunneridae</taxon>
        <taxon>Pentapetalae</taxon>
        <taxon>asterids</taxon>
        <taxon>campanulids</taxon>
        <taxon>Asterales</taxon>
        <taxon>Asteraceae</taxon>
        <taxon>Cichorioideae</taxon>
        <taxon>Cichorieae</taxon>
        <taxon>Cichoriinae</taxon>
        <taxon>Cichorium</taxon>
    </lineage>
</organism>
<dbReference type="EMBL" id="CM042010">
    <property type="protein sequence ID" value="KAI3778464.1"/>
    <property type="molecule type" value="Genomic_DNA"/>
</dbReference>
<keyword evidence="2" id="KW-1185">Reference proteome</keyword>
<comment type="caution">
    <text evidence="1">The sequence shown here is derived from an EMBL/GenBank/DDBJ whole genome shotgun (WGS) entry which is preliminary data.</text>
</comment>
<gene>
    <name evidence="1" type="ORF">L2E82_07792</name>
</gene>
<reference evidence="1 2" key="2">
    <citation type="journal article" date="2022" name="Mol. Ecol. Resour.">
        <title>The genomes of chicory, endive, great burdock and yacon provide insights into Asteraceae paleo-polyploidization history and plant inulin production.</title>
        <authorList>
            <person name="Fan W."/>
            <person name="Wang S."/>
            <person name="Wang H."/>
            <person name="Wang A."/>
            <person name="Jiang F."/>
            <person name="Liu H."/>
            <person name="Zhao H."/>
            <person name="Xu D."/>
            <person name="Zhang Y."/>
        </authorList>
    </citation>
    <scope>NUCLEOTIDE SEQUENCE [LARGE SCALE GENOMIC DNA]</scope>
    <source>
        <strain evidence="2">cv. Punajuju</strain>
        <tissue evidence="1">Leaves</tissue>
    </source>
</reference>
<proteinExistence type="predicted"/>
<name>A0ACB9G4E0_CICIN</name>
<accession>A0ACB9G4E0</accession>
<dbReference type="Proteomes" id="UP001055811">
    <property type="component" value="Linkage Group LG02"/>
</dbReference>
<protein>
    <submittedName>
        <fullName evidence="1">Uncharacterized protein</fullName>
    </submittedName>
</protein>
<evidence type="ECO:0000313" key="2">
    <source>
        <dbReference type="Proteomes" id="UP001055811"/>
    </source>
</evidence>